<reference evidence="2 3" key="1">
    <citation type="journal article" date="2018" name="MBio">
        <title>Comparative Genomics Reveals the Core Gene Toolbox for the Fungus-Insect Symbiosis.</title>
        <authorList>
            <person name="Wang Y."/>
            <person name="Stata M."/>
            <person name="Wang W."/>
            <person name="Stajich J.E."/>
            <person name="White M.M."/>
            <person name="Moncalvo J.M."/>
        </authorList>
    </citation>
    <scope>NUCLEOTIDE SEQUENCE [LARGE SCALE GENOMIC DNA]</scope>
    <source>
        <strain evidence="2 3">SWE-8-4</strain>
    </source>
</reference>
<dbReference type="Proteomes" id="UP000245383">
    <property type="component" value="Unassembled WGS sequence"/>
</dbReference>
<sequence length="225" mass="26095">MYANTNITNNTKPINPIEIQEIKTYINKTKTSLVTIDYKCTNIKAKYTKKLEKLNNGYVHPTTIKFFEARLQKRPGLEDLAKSIETEIFKLEEVYNIEKISELQTTKDNTKAKFEEHLSNVISNIKISDSDKNNFVAITNSLIETKITTIQIKYNSNQIHYQEKKLEKQTRRTQGKIKTKETELSHAKDHNQETDLNHAAAPNQNKEEEDQIKKAIIKETIQKVV</sequence>
<organism evidence="2 3">
    <name type="scientific">Smittium simulii</name>
    <dbReference type="NCBI Taxonomy" id="133385"/>
    <lineage>
        <taxon>Eukaryota</taxon>
        <taxon>Fungi</taxon>
        <taxon>Fungi incertae sedis</taxon>
        <taxon>Zoopagomycota</taxon>
        <taxon>Kickxellomycotina</taxon>
        <taxon>Harpellomycetes</taxon>
        <taxon>Harpellales</taxon>
        <taxon>Legeriomycetaceae</taxon>
        <taxon>Smittium</taxon>
    </lineage>
</organism>
<evidence type="ECO:0000313" key="2">
    <source>
        <dbReference type="EMBL" id="PVU85254.1"/>
    </source>
</evidence>
<proteinExistence type="predicted"/>
<evidence type="ECO:0000313" key="3">
    <source>
        <dbReference type="Proteomes" id="UP000245383"/>
    </source>
</evidence>
<comment type="caution">
    <text evidence="2">The sequence shown here is derived from an EMBL/GenBank/DDBJ whole genome shotgun (WGS) entry which is preliminary data.</text>
</comment>
<keyword evidence="3" id="KW-1185">Reference proteome</keyword>
<feature type="region of interest" description="Disordered" evidence="1">
    <location>
        <begin position="165"/>
        <end position="211"/>
    </location>
</feature>
<name>A0A2T9XYZ3_9FUNG</name>
<evidence type="ECO:0000256" key="1">
    <source>
        <dbReference type="SAM" id="MobiDB-lite"/>
    </source>
</evidence>
<dbReference type="AlphaFoldDB" id="A0A2T9XYZ3"/>
<protein>
    <submittedName>
        <fullName evidence="2">Uncharacterized protein</fullName>
    </submittedName>
</protein>
<feature type="compositionally biased region" description="Basic and acidic residues" evidence="1">
    <location>
        <begin position="178"/>
        <end position="196"/>
    </location>
</feature>
<dbReference type="EMBL" id="MBFR01000901">
    <property type="protein sequence ID" value="PVU85254.1"/>
    <property type="molecule type" value="Genomic_DNA"/>
</dbReference>
<gene>
    <name evidence="2" type="ORF">BB561_006967</name>
</gene>
<accession>A0A2T9XYZ3</accession>